<gene>
    <name evidence="2" type="ORF">GCM10009742_06620</name>
</gene>
<organism evidence="2 3">
    <name type="scientific">Kribbella karoonensis</name>
    <dbReference type="NCBI Taxonomy" id="324851"/>
    <lineage>
        <taxon>Bacteria</taxon>
        <taxon>Bacillati</taxon>
        <taxon>Actinomycetota</taxon>
        <taxon>Actinomycetes</taxon>
        <taxon>Propionibacteriales</taxon>
        <taxon>Kribbellaceae</taxon>
        <taxon>Kribbella</taxon>
    </lineage>
</organism>
<comment type="caution">
    <text evidence="2">The sequence shown here is derived from an EMBL/GenBank/DDBJ whole genome shotgun (WGS) entry which is preliminary data.</text>
</comment>
<sequence length="67" mass="7159">MEEFGTDVTLEGTHLLRNGRLGDPHELGGLGEVPGVGDGDEVGELVELHDAIIGSVYRTEIELLFAL</sequence>
<evidence type="ECO:0000313" key="3">
    <source>
        <dbReference type="Proteomes" id="UP001500190"/>
    </source>
</evidence>
<proteinExistence type="predicted"/>
<evidence type="ECO:0000313" key="2">
    <source>
        <dbReference type="EMBL" id="GAA1567534.1"/>
    </source>
</evidence>
<dbReference type="Proteomes" id="UP001500190">
    <property type="component" value="Unassembled WGS sequence"/>
</dbReference>
<evidence type="ECO:0000256" key="1">
    <source>
        <dbReference type="SAM" id="MobiDB-lite"/>
    </source>
</evidence>
<dbReference type="EMBL" id="BAAAND010000001">
    <property type="protein sequence ID" value="GAA1567534.1"/>
    <property type="molecule type" value="Genomic_DNA"/>
</dbReference>
<protein>
    <submittedName>
        <fullName evidence="2">Uncharacterized protein</fullName>
    </submittedName>
</protein>
<keyword evidence="3" id="KW-1185">Reference proteome</keyword>
<accession>A0ABN2CZN6</accession>
<feature type="region of interest" description="Disordered" evidence="1">
    <location>
        <begin position="15"/>
        <end position="34"/>
    </location>
</feature>
<reference evidence="2 3" key="1">
    <citation type="journal article" date="2019" name="Int. J. Syst. Evol. Microbiol.">
        <title>The Global Catalogue of Microorganisms (GCM) 10K type strain sequencing project: providing services to taxonomists for standard genome sequencing and annotation.</title>
        <authorList>
            <consortium name="The Broad Institute Genomics Platform"/>
            <consortium name="The Broad Institute Genome Sequencing Center for Infectious Disease"/>
            <person name="Wu L."/>
            <person name="Ma J."/>
        </authorList>
    </citation>
    <scope>NUCLEOTIDE SEQUENCE [LARGE SCALE GENOMIC DNA]</scope>
    <source>
        <strain evidence="2 3">JCM 14304</strain>
    </source>
</reference>
<name>A0ABN2CZN6_9ACTN</name>